<organism evidence="1 2">
    <name type="scientific">Dallia pectoralis</name>
    <name type="common">Alaska blackfish</name>
    <dbReference type="NCBI Taxonomy" id="75939"/>
    <lineage>
        <taxon>Eukaryota</taxon>
        <taxon>Metazoa</taxon>
        <taxon>Chordata</taxon>
        <taxon>Craniata</taxon>
        <taxon>Vertebrata</taxon>
        <taxon>Euteleostomi</taxon>
        <taxon>Actinopterygii</taxon>
        <taxon>Neopterygii</taxon>
        <taxon>Teleostei</taxon>
        <taxon>Protacanthopterygii</taxon>
        <taxon>Esociformes</taxon>
        <taxon>Umbridae</taxon>
        <taxon>Dallia</taxon>
    </lineage>
</organism>
<accession>A0ACC2HMW4</accession>
<evidence type="ECO:0000313" key="1">
    <source>
        <dbReference type="EMBL" id="KAJ8017046.1"/>
    </source>
</evidence>
<comment type="caution">
    <text evidence="1">The sequence shown here is derived from an EMBL/GenBank/DDBJ whole genome shotgun (WGS) entry which is preliminary data.</text>
</comment>
<proteinExistence type="predicted"/>
<name>A0ACC2HMW4_DALPE</name>
<protein>
    <submittedName>
        <fullName evidence="1">Uncharacterized protein</fullName>
    </submittedName>
</protein>
<keyword evidence="2" id="KW-1185">Reference proteome</keyword>
<sequence length="133" mass="14810">MKALQKNQARTDQMLGAMADMLTSLALPNQQWSTENSDTATEAPGCQEWKRELAGPGQWDPAGIEDWEQVSNLERAGRDAAEPIQNPEPSQGFHVFLSHVAPDSNRKKQDGRLLSRPINTGLLRNSGSPKFWR</sequence>
<reference evidence="1" key="1">
    <citation type="submission" date="2021-05" db="EMBL/GenBank/DDBJ databases">
        <authorList>
            <person name="Pan Q."/>
            <person name="Jouanno E."/>
            <person name="Zahm M."/>
            <person name="Klopp C."/>
            <person name="Cabau C."/>
            <person name="Louis A."/>
            <person name="Berthelot C."/>
            <person name="Parey E."/>
            <person name="Roest Crollius H."/>
            <person name="Montfort J."/>
            <person name="Robinson-Rechavi M."/>
            <person name="Bouchez O."/>
            <person name="Lampietro C."/>
            <person name="Lopez Roques C."/>
            <person name="Donnadieu C."/>
            <person name="Postlethwait J."/>
            <person name="Bobe J."/>
            <person name="Dillon D."/>
            <person name="Chandos A."/>
            <person name="von Hippel F."/>
            <person name="Guiguen Y."/>
        </authorList>
    </citation>
    <scope>NUCLEOTIDE SEQUENCE</scope>
    <source>
        <strain evidence="1">YG-Jan2019</strain>
    </source>
</reference>
<evidence type="ECO:0000313" key="2">
    <source>
        <dbReference type="Proteomes" id="UP001157502"/>
    </source>
</evidence>
<dbReference type="Proteomes" id="UP001157502">
    <property type="component" value="Chromosome 1"/>
</dbReference>
<dbReference type="EMBL" id="CM055728">
    <property type="protein sequence ID" value="KAJ8017046.1"/>
    <property type="molecule type" value="Genomic_DNA"/>
</dbReference>
<gene>
    <name evidence="1" type="ORF">DPEC_G00013690</name>
</gene>